<comment type="catalytic activity">
    <reaction evidence="2">
        <text>agmatine + H2O = N-carbamoylputrescine + NH4(+)</text>
        <dbReference type="Rhea" id="RHEA:18037"/>
        <dbReference type="ChEBI" id="CHEBI:15377"/>
        <dbReference type="ChEBI" id="CHEBI:28938"/>
        <dbReference type="ChEBI" id="CHEBI:58145"/>
        <dbReference type="ChEBI" id="CHEBI:58318"/>
        <dbReference type="EC" id="3.5.3.12"/>
    </reaction>
</comment>
<dbReference type="PANTHER" id="PTHR31377">
    <property type="entry name" value="AGMATINE DEIMINASE-RELATED"/>
    <property type="match status" value="1"/>
</dbReference>
<dbReference type="AlphaFoldDB" id="A0A3L7DXP0"/>
<gene>
    <name evidence="2 3" type="primary">aguA</name>
    <name evidence="3" type="ORF">DWB85_08780</name>
</gene>
<feature type="active site" description="Amidino-cysteine intermediate" evidence="2">
    <location>
        <position position="355"/>
    </location>
</feature>
<accession>A0A3L7DXP0</accession>
<sequence length="366" mass="39819">MSQALPSTPRADGFRMPGEHEPQQAVLMAWPQRGDNWRDHAGPAQQAFAAVAAAIAGATPVIMCASAGQMATARQHLPDSVELLEIPCNDSWMRDIGPSYVVNDQGQLRGVDWQFNAWGGEVNGLYADWADDDALAGRVLALRGEQRYRAPFILEGGAIHVDGEGTCITTAECLLHPGRNPGLDQPAIEELLCEYLNVDKVIWLPRGLYNDETDGHVDNILHLVKPAEVVLTWCDDPADPMYQICRDCLAVLESQTDARGRRFTVHKLPLPGPLYMTAEEAAGVQPAPGMERAAGERLAASYANFLISNQRVVFPLLDPAHDDTVRDFLARLFTGREIVGVPGREIVLGGGNIHCITQQIPIAGHG</sequence>
<dbReference type="Proteomes" id="UP000265509">
    <property type="component" value="Unassembled WGS sequence"/>
</dbReference>
<dbReference type="Gene3D" id="3.75.10.10">
    <property type="entry name" value="L-arginine/glycine Amidinotransferase, Chain A"/>
    <property type="match status" value="1"/>
</dbReference>
<dbReference type="RefSeq" id="WP_117953850.1">
    <property type="nucleotide sequence ID" value="NZ_QRAN01000008.1"/>
</dbReference>
<evidence type="ECO:0000256" key="2">
    <source>
        <dbReference type="HAMAP-Rule" id="MF_01841"/>
    </source>
</evidence>
<keyword evidence="4" id="KW-1185">Reference proteome</keyword>
<dbReference type="EMBL" id="QRAN01000008">
    <property type="protein sequence ID" value="RLQ22024.1"/>
    <property type="molecule type" value="Genomic_DNA"/>
</dbReference>
<name>A0A3L7DXP0_9GAMM</name>
<evidence type="ECO:0000313" key="4">
    <source>
        <dbReference type="Proteomes" id="UP000265509"/>
    </source>
</evidence>
<dbReference type="PANTHER" id="PTHR31377:SF0">
    <property type="entry name" value="AGMATINE DEIMINASE-RELATED"/>
    <property type="match status" value="1"/>
</dbReference>
<dbReference type="GO" id="GO:0004668">
    <property type="term" value="F:protein-arginine deiminase activity"/>
    <property type="evidence" value="ECO:0007669"/>
    <property type="project" value="InterPro"/>
</dbReference>
<dbReference type="NCBIfam" id="TIGR03380">
    <property type="entry name" value="agmatine_aguA"/>
    <property type="match status" value="1"/>
</dbReference>
<proteinExistence type="inferred from homology"/>
<dbReference type="GO" id="GO:0047632">
    <property type="term" value="F:agmatine deiminase activity"/>
    <property type="evidence" value="ECO:0007669"/>
    <property type="project" value="UniProtKB-UniRule"/>
</dbReference>
<dbReference type="SUPFAM" id="SSF55909">
    <property type="entry name" value="Pentein"/>
    <property type="match status" value="1"/>
</dbReference>
<dbReference type="HAMAP" id="MF_01841">
    <property type="entry name" value="Agmatine_deimin"/>
    <property type="match status" value="1"/>
</dbReference>
<dbReference type="Pfam" id="PF04371">
    <property type="entry name" value="PAD_porph"/>
    <property type="match status" value="1"/>
</dbReference>
<dbReference type="InterPro" id="IPR007466">
    <property type="entry name" value="Peptidyl-Arg-deiminase_porph"/>
</dbReference>
<comment type="caution">
    <text evidence="3">The sequence shown here is derived from an EMBL/GenBank/DDBJ whole genome shotgun (WGS) entry which is preliminary data.</text>
</comment>
<dbReference type="GO" id="GO:0009446">
    <property type="term" value="P:putrescine biosynthetic process"/>
    <property type="evidence" value="ECO:0007669"/>
    <property type="project" value="InterPro"/>
</dbReference>
<dbReference type="NCBIfam" id="NF010070">
    <property type="entry name" value="PRK13551.1"/>
    <property type="match status" value="1"/>
</dbReference>
<evidence type="ECO:0000256" key="1">
    <source>
        <dbReference type="ARBA" id="ARBA00022801"/>
    </source>
</evidence>
<comment type="similarity">
    <text evidence="2">Belongs to the agmatine deiminase family.</text>
</comment>
<dbReference type="EC" id="3.5.3.12" evidence="2"/>
<dbReference type="OrthoDB" id="9808013at2"/>
<reference evidence="3 4" key="1">
    <citation type="submission" date="2018-07" db="EMBL/GenBank/DDBJ databases">
        <title>Halioglobus sp. genome submission.</title>
        <authorList>
            <person name="Ye M.-Q."/>
            <person name="Du Z.-J."/>
        </authorList>
    </citation>
    <scope>NUCLEOTIDE SEQUENCE [LARGE SCALE GENOMIC DNA]</scope>
    <source>
        <strain evidence="3 4">U0301</strain>
    </source>
</reference>
<keyword evidence="1 2" id="KW-0378">Hydrolase</keyword>
<protein>
    <recommendedName>
        <fullName evidence="2">Putative agmatine deiminase</fullName>
        <ecNumber evidence="2">3.5.3.12</ecNumber>
    </recommendedName>
    <alternativeName>
        <fullName evidence="2">Agmatine iminohydrolase</fullName>
    </alternativeName>
</protein>
<evidence type="ECO:0000313" key="3">
    <source>
        <dbReference type="EMBL" id="RLQ22024.1"/>
    </source>
</evidence>
<organism evidence="3 4">
    <name type="scientific">Seongchinamella sediminis</name>
    <dbReference type="NCBI Taxonomy" id="2283635"/>
    <lineage>
        <taxon>Bacteria</taxon>
        <taxon>Pseudomonadati</taxon>
        <taxon>Pseudomonadota</taxon>
        <taxon>Gammaproteobacteria</taxon>
        <taxon>Cellvibrionales</taxon>
        <taxon>Halieaceae</taxon>
        <taxon>Seongchinamella</taxon>
    </lineage>
</organism>
<dbReference type="InterPro" id="IPR017754">
    <property type="entry name" value="Agmatine_deiminase"/>
</dbReference>